<evidence type="ECO:0000313" key="2">
    <source>
        <dbReference type="Proteomes" id="UP000664256"/>
    </source>
</evidence>
<dbReference type="Proteomes" id="UP000664256">
    <property type="component" value="Unassembled WGS sequence"/>
</dbReference>
<keyword evidence="2" id="KW-1185">Reference proteome</keyword>
<evidence type="ECO:0000313" key="1">
    <source>
        <dbReference type="EMBL" id="MBO0449314.1"/>
    </source>
</evidence>
<proteinExistence type="predicted"/>
<dbReference type="RefSeq" id="WP_206903442.1">
    <property type="nucleotide sequence ID" value="NZ_JAFLVT010000008.1"/>
</dbReference>
<sequence>MSNTSRIPKTEDQLIDAFHEQLDFICEACKLYDSGKPSRIKMAAPYLRTLFYHQRRGTILIELVDVDKKSFISYAPENINLMDMYTGPIFIDAIKRPLHTKPVPVYFPICYEEPPFGKKCDYDIWWEEPILKHFNTSFSRKNKVIFLTYRELIENAFDWFKS</sequence>
<protein>
    <submittedName>
        <fullName evidence="1">Uncharacterized protein</fullName>
    </submittedName>
</protein>
<comment type="caution">
    <text evidence="1">The sequence shown here is derived from an EMBL/GenBank/DDBJ whole genome shotgun (WGS) entry which is preliminary data.</text>
</comment>
<name>A0ABS3H7B3_9ENTE</name>
<gene>
    <name evidence="1" type="ORF">JZO76_07140</name>
</gene>
<accession>A0ABS3H7B3</accession>
<reference evidence="1 2" key="1">
    <citation type="submission" date="2021-03" db="EMBL/GenBank/DDBJ databases">
        <title>Enterococcal diversity collection.</title>
        <authorList>
            <person name="Gilmore M.S."/>
            <person name="Schwartzman J."/>
            <person name="Van Tyne D."/>
            <person name="Martin M."/>
            <person name="Earl A.M."/>
            <person name="Manson A.L."/>
            <person name="Straub T."/>
            <person name="Salamzade R."/>
            <person name="Saavedra J."/>
            <person name="Lebreton F."/>
            <person name="Prichula J."/>
            <person name="Schaufler K."/>
            <person name="Gaca A."/>
            <person name="Sgardioli B."/>
            <person name="Wagenaar J."/>
            <person name="Strong T."/>
        </authorList>
    </citation>
    <scope>NUCLEOTIDE SEQUENCE [LARGE SCALE GENOMIC DNA]</scope>
    <source>
        <strain evidence="1 2">MJM12</strain>
    </source>
</reference>
<organism evidence="1 2">
    <name type="scientific">Candidatus Enterococcus myersii</name>
    <dbReference type="NCBI Taxonomy" id="2815322"/>
    <lineage>
        <taxon>Bacteria</taxon>
        <taxon>Bacillati</taxon>
        <taxon>Bacillota</taxon>
        <taxon>Bacilli</taxon>
        <taxon>Lactobacillales</taxon>
        <taxon>Enterococcaceae</taxon>
        <taxon>Enterococcus</taxon>
    </lineage>
</organism>
<dbReference type="EMBL" id="JAFLVT010000008">
    <property type="protein sequence ID" value="MBO0449314.1"/>
    <property type="molecule type" value="Genomic_DNA"/>
</dbReference>